<evidence type="ECO:0000313" key="3">
    <source>
        <dbReference type="WBParaSite" id="SMUV_0000702901-mRNA-1"/>
    </source>
</evidence>
<reference evidence="3" key="1">
    <citation type="submission" date="2016-04" db="UniProtKB">
        <authorList>
            <consortium name="WormBaseParasite"/>
        </authorList>
    </citation>
    <scope>IDENTIFICATION</scope>
</reference>
<protein>
    <submittedName>
        <fullName evidence="3">Uncharacterized protein</fullName>
    </submittedName>
</protein>
<feature type="transmembrane region" description="Helical" evidence="1">
    <location>
        <begin position="52"/>
        <end position="73"/>
    </location>
</feature>
<dbReference type="WBParaSite" id="SMUV_0000702901-mRNA-1">
    <property type="protein sequence ID" value="SMUV_0000702901-mRNA-1"/>
    <property type="gene ID" value="SMUV_0000702901"/>
</dbReference>
<name>A0A158R5J5_9BILA</name>
<keyword evidence="1" id="KW-0812">Transmembrane</keyword>
<evidence type="ECO:0000256" key="1">
    <source>
        <dbReference type="SAM" id="Phobius"/>
    </source>
</evidence>
<evidence type="ECO:0000313" key="2">
    <source>
        <dbReference type="Proteomes" id="UP000046393"/>
    </source>
</evidence>
<sequence length="208" mass="24079">MSTSKMNDMYSGSKRSIYRIGMFKDNYSMEDYDYADDYTEPKCFCGFIRITLALRFVALLRMVLDLVALYCAWGTIFEYFLLISSLGTFTVLCIIISGLQEENHSRLKYTKLWVAFKLAITMALIVTVAIAIYEGDFDLQKKDQITAKSIVLAVAMFILMGTALVQWYLTEKSIKYLLLRDELYTIPPGEFKWQPELFRPQIMGPTKY</sequence>
<keyword evidence="2" id="KW-1185">Reference proteome</keyword>
<dbReference type="Proteomes" id="UP000046393">
    <property type="component" value="Unplaced"/>
</dbReference>
<accession>A0A158R5J5</accession>
<feature type="transmembrane region" description="Helical" evidence="1">
    <location>
        <begin position="145"/>
        <end position="169"/>
    </location>
</feature>
<dbReference type="AlphaFoldDB" id="A0A158R5J5"/>
<keyword evidence="1" id="KW-1133">Transmembrane helix</keyword>
<feature type="transmembrane region" description="Helical" evidence="1">
    <location>
        <begin position="112"/>
        <end position="133"/>
    </location>
</feature>
<feature type="transmembrane region" description="Helical" evidence="1">
    <location>
        <begin position="79"/>
        <end position="100"/>
    </location>
</feature>
<organism evidence="2 3">
    <name type="scientific">Syphacia muris</name>
    <dbReference type="NCBI Taxonomy" id="451379"/>
    <lineage>
        <taxon>Eukaryota</taxon>
        <taxon>Metazoa</taxon>
        <taxon>Ecdysozoa</taxon>
        <taxon>Nematoda</taxon>
        <taxon>Chromadorea</taxon>
        <taxon>Rhabditida</taxon>
        <taxon>Spirurina</taxon>
        <taxon>Oxyuridomorpha</taxon>
        <taxon>Oxyuroidea</taxon>
        <taxon>Oxyuridae</taxon>
        <taxon>Syphacia</taxon>
    </lineage>
</organism>
<keyword evidence="1" id="KW-0472">Membrane</keyword>
<proteinExistence type="predicted"/>